<dbReference type="SUPFAM" id="SSF53738">
    <property type="entry name" value="Phosphoglucomutase, first 3 domains"/>
    <property type="match status" value="3"/>
</dbReference>
<dbReference type="Pfam" id="PF02879">
    <property type="entry name" value="PGM_PMM_II"/>
    <property type="match status" value="1"/>
</dbReference>
<evidence type="ECO:0000256" key="6">
    <source>
        <dbReference type="ARBA" id="ARBA00022553"/>
    </source>
</evidence>
<evidence type="ECO:0000259" key="12">
    <source>
        <dbReference type="Pfam" id="PF02878"/>
    </source>
</evidence>
<feature type="domain" description="Alpha-D-phosphohexomutase alpha/beta/alpha" evidence="14">
    <location>
        <begin position="331"/>
        <end position="457"/>
    </location>
</feature>
<keyword evidence="8 11" id="KW-0460">Magnesium</keyword>
<evidence type="ECO:0000256" key="5">
    <source>
        <dbReference type="ARBA" id="ARBA00022526"/>
    </source>
</evidence>
<dbReference type="SUPFAM" id="SSF55957">
    <property type="entry name" value="Phosphoglucomutase, C-terminal domain"/>
    <property type="match status" value="1"/>
</dbReference>
<dbReference type="InterPro" id="IPR005844">
    <property type="entry name" value="A-D-PHexomutase_a/b/a-I"/>
</dbReference>
<keyword evidence="16" id="KW-1185">Reference proteome</keyword>
<evidence type="ECO:0000256" key="9">
    <source>
        <dbReference type="ARBA" id="ARBA00023235"/>
    </source>
</evidence>
<dbReference type="PANTHER" id="PTHR45745:SF1">
    <property type="entry name" value="PHOSPHOGLUCOMUTASE 2B-RELATED"/>
    <property type="match status" value="1"/>
</dbReference>
<dbReference type="CDD" id="cd05799">
    <property type="entry name" value="PGM2"/>
    <property type="match status" value="1"/>
</dbReference>
<dbReference type="Gene3D" id="3.40.120.10">
    <property type="entry name" value="Alpha-D-Glucose-1,6-Bisphosphate, subunit A, domain 3"/>
    <property type="match status" value="3"/>
</dbReference>
<dbReference type="PANTHER" id="PTHR45745">
    <property type="entry name" value="PHOSPHOMANNOMUTASE 45A"/>
    <property type="match status" value="1"/>
</dbReference>
<comment type="cofactor">
    <cofactor evidence="1">
        <name>Mg(2+)</name>
        <dbReference type="ChEBI" id="CHEBI:18420"/>
    </cofactor>
</comment>
<evidence type="ECO:0000256" key="4">
    <source>
        <dbReference type="ARBA" id="ARBA00022490"/>
    </source>
</evidence>
<dbReference type="InterPro" id="IPR005845">
    <property type="entry name" value="A-D-PHexomutase_a/b/a-II"/>
</dbReference>
<dbReference type="GO" id="GO:0006166">
    <property type="term" value="P:purine ribonucleoside salvage"/>
    <property type="evidence" value="ECO:0007669"/>
    <property type="project" value="TreeGrafter"/>
</dbReference>
<dbReference type="InterPro" id="IPR036900">
    <property type="entry name" value="A-D-PHexomutase_C_sf"/>
</dbReference>
<keyword evidence="7 11" id="KW-0479">Metal-binding</keyword>
<organism evidence="15 16">
    <name type="scientific">Rhodocollybia butyracea</name>
    <dbReference type="NCBI Taxonomy" id="206335"/>
    <lineage>
        <taxon>Eukaryota</taxon>
        <taxon>Fungi</taxon>
        <taxon>Dikarya</taxon>
        <taxon>Basidiomycota</taxon>
        <taxon>Agaricomycotina</taxon>
        <taxon>Agaricomycetes</taxon>
        <taxon>Agaricomycetidae</taxon>
        <taxon>Agaricales</taxon>
        <taxon>Marasmiineae</taxon>
        <taxon>Omphalotaceae</taxon>
        <taxon>Rhodocollybia</taxon>
    </lineage>
</organism>
<dbReference type="Proteomes" id="UP000772434">
    <property type="component" value="Unassembled WGS sequence"/>
</dbReference>
<dbReference type="GO" id="GO:0000287">
    <property type="term" value="F:magnesium ion binding"/>
    <property type="evidence" value="ECO:0007669"/>
    <property type="project" value="InterPro"/>
</dbReference>
<feature type="domain" description="Alpha-D-phosphohexomutase alpha/beta/alpha" evidence="12">
    <location>
        <begin position="54"/>
        <end position="191"/>
    </location>
</feature>
<dbReference type="GO" id="GO:0005737">
    <property type="term" value="C:cytoplasm"/>
    <property type="evidence" value="ECO:0007669"/>
    <property type="project" value="UniProtKB-SubCell"/>
</dbReference>
<evidence type="ECO:0000256" key="8">
    <source>
        <dbReference type="ARBA" id="ARBA00022842"/>
    </source>
</evidence>
<evidence type="ECO:0008006" key="17">
    <source>
        <dbReference type="Google" id="ProtNLM"/>
    </source>
</evidence>
<keyword evidence="9" id="KW-0413">Isomerase</keyword>
<comment type="similarity">
    <text evidence="3 11">Belongs to the phosphohexose mutase family.</text>
</comment>
<dbReference type="Pfam" id="PF02878">
    <property type="entry name" value="PGM_PMM_I"/>
    <property type="match status" value="1"/>
</dbReference>
<evidence type="ECO:0000256" key="10">
    <source>
        <dbReference type="ARBA" id="ARBA00023277"/>
    </source>
</evidence>
<evidence type="ECO:0000256" key="7">
    <source>
        <dbReference type="ARBA" id="ARBA00022723"/>
    </source>
</evidence>
<gene>
    <name evidence="15" type="ORF">BDP27DRAFT_1323924</name>
</gene>
<dbReference type="AlphaFoldDB" id="A0A9P5U8Y6"/>
<dbReference type="Pfam" id="PF02880">
    <property type="entry name" value="PGM_PMM_III"/>
    <property type="match status" value="1"/>
</dbReference>
<dbReference type="InterPro" id="IPR016066">
    <property type="entry name" value="A-D-PHexomutase_CS"/>
</dbReference>
<dbReference type="InterPro" id="IPR016055">
    <property type="entry name" value="A-D-PHexomutase_a/b/a-I/II/III"/>
</dbReference>
<name>A0A9P5U8Y6_9AGAR</name>
<comment type="caution">
    <text evidence="15">The sequence shown here is derived from an EMBL/GenBank/DDBJ whole genome shotgun (WGS) entry which is preliminary data.</text>
</comment>
<comment type="subcellular location">
    <subcellularLocation>
        <location evidence="2">Cytoplasm</location>
    </subcellularLocation>
</comment>
<evidence type="ECO:0000256" key="2">
    <source>
        <dbReference type="ARBA" id="ARBA00004496"/>
    </source>
</evidence>
<keyword evidence="5" id="KW-0313">Glucose metabolism</keyword>
<dbReference type="EMBL" id="JADNRY010000041">
    <property type="protein sequence ID" value="KAF9070369.1"/>
    <property type="molecule type" value="Genomic_DNA"/>
</dbReference>
<dbReference type="FunFam" id="3.40.120.10:FF:000035">
    <property type="entry name" value="Pgm3p"/>
    <property type="match status" value="1"/>
</dbReference>
<accession>A0A9P5U8Y6</accession>
<feature type="domain" description="Alpha-D-phosphohexomutase alpha/beta/alpha" evidence="13">
    <location>
        <begin position="237"/>
        <end position="320"/>
    </location>
</feature>
<dbReference type="PROSITE" id="PS00710">
    <property type="entry name" value="PGM_PMM"/>
    <property type="match status" value="1"/>
</dbReference>
<evidence type="ECO:0000313" key="16">
    <source>
        <dbReference type="Proteomes" id="UP000772434"/>
    </source>
</evidence>
<evidence type="ECO:0000259" key="14">
    <source>
        <dbReference type="Pfam" id="PF02880"/>
    </source>
</evidence>
<evidence type="ECO:0000313" key="15">
    <source>
        <dbReference type="EMBL" id="KAF9070369.1"/>
    </source>
</evidence>
<evidence type="ECO:0000256" key="1">
    <source>
        <dbReference type="ARBA" id="ARBA00001946"/>
    </source>
</evidence>
<dbReference type="GO" id="GO:0005634">
    <property type="term" value="C:nucleus"/>
    <property type="evidence" value="ECO:0007669"/>
    <property type="project" value="TreeGrafter"/>
</dbReference>
<dbReference type="InterPro" id="IPR005846">
    <property type="entry name" value="A-D-PHexomutase_a/b/a-III"/>
</dbReference>
<keyword evidence="4" id="KW-0963">Cytoplasm</keyword>
<keyword evidence="10" id="KW-0119">Carbohydrate metabolism</keyword>
<dbReference type="OrthoDB" id="8300170at2759"/>
<sequence length="599" mass="66576">MPSQPEPSASLQELVDAWLQTDQNETTRSEIQALWDLGDTASKKELERRMKPRIEFGTAGLRSRMEGGWARINDLTIIQTSQGLCQYVLNQVKDASSRGIVIGHDHRHNSEKWAQLTAATFLDNGMKVYLYRGLVHTPLVPFGVKRLNAACGVMITASHNPKNDNGYKVYWENAVQIIAPHDEGISDAIQAHLTPKIWSTNEVFTSSSCLDVTEDMKTAYFFEIGKLKLPQYKPSLNPLVFVNTSMHGVGYPFVTKALAPYGVTVIPVKEQMLPDPEFPTVPFPNPEENGALDLAIEQAKKCNANYVLAQDPDSDRFSACELHSSGVTAFTGDQLGAIFAAHAFETYRDSGKPSAKLAMVASTVSSKMVEAMAKKEGFKFVECLTGFKYIGNTALSYEASGWDVPFGYEEAIGFMFGTEIRDKDGVAASVMFVQLAETLHRQGKSINSYLEDLYRRYGYFKSANSYYKVDDPQIIDTIFARLRSYNNSSVSPNYPQQIAGLDITSVVDLTTGYDSTNPPTYKPSLPLSSGHMIQFRAEQKSDGTKITLTIRTSGTEPKIKYYLEGNGKDRSVISKLLPQVISELGNDWMQMSVYHLEHP</sequence>
<evidence type="ECO:0000256" key="3">
    <source>
        <dbReference type="ARBA" id="ARBA00010231"/>
    </source>
</evidence>
<dbReference type="GO" id="GO:0006006">
    <property type="term" value="P:glucose metabolic process"/>
    <property type="evidence" value="ECO:0007669"/>
    <property type="project" value="UniProtKB-KW"/>
</dbReference>
<dbReference type="GO" id="GO:0008973">
    <property type="term" value="F:phosphopentomutase activity"/>
    <property type="evidence" value="ECO:0007669"/>
    <property type="project" value="TreeGrafter"/>
</dbReference>
<protein>
    <recommendedName>
        <fullName evidence="17">Phosphoglucomutase</fullName>
    </recommendedName>
</protein>
<keyword evidence="6" id="KW-0597">Phosphoprotein</keyword>
<evidence type="ECO:0000256" key="11">
    <source>
        <dbReference type="RuleBase" id="RU004326"/>
    </source>
</evidence>
<reference evidence="15" key="1">
    <citation type="submission" date="2020-11" db="EMBL/GenBank/DDBJ databases">
        <authorList>
            <consortium name="DOE Joint Genome Institute"/>
            <person name="Ahrendt S."/>
            <person name="Riley R."/>
            <person name="Andreopoulos W."/>
            <person name="Labutti K."/>
            <person name="Pangilinan J."/>
            <person name="Ruiz-Duenas F.J."/>
            <person name="Barrasa J.M."/>
            <person name="Sanchez-Garcia M."/>
            <person name="Camarero S."/>
            <person name="Miyauchi S."/>
            <person name="Serrano A."/>
            <person name="Linde D."/>
            <person name="Babiker R."/>
            <person name="Drula E."/>
            <person name="Ayuso-Fernandez I."/>
            <person name="Pacheco R."/>
            <person name="Padilla G."/>
            <person name="Ferreira P."/>
            <person name="Barriuso J."/>
            <person name="Kellner H."/>
            <person name="Castanera R."/>
            <person name="Alfaro M."/>
            <person name="Ramirez L."/>
            <person name="Pisabarro A.G."/>
            <person name="Kuo A."/>
            <person name="Tritt A."/>
            <person name="Lipzen A."/>
            <person name="He G."/>
            <person name="Yan M."/>
            <person name="Ng V."/>
            <person name="Cullen D."/>
            <person name="Martin F."/>
            <person name="Rosso M.-N."/>
            <person name="Henrissat B."/>
            <person name="Hibbett D."/>
            <person name="Martinez A.T."/>
            <person name="Grigoriev I.V."/>
        </authorList>
    </citation>
    <scope>NUCLEOTIDE SEQUENCE</scope>
    <source>
        <strain evidence="15">AH 40177</strain>
    </source>
</reference>
<evidence type="ECO:0000259" key="13">
    <source>
        <dbReference type="Pfam" id="PF02879"/>
    </source>
</evidence>
<proteinExistence type="inferred from homology"/>